<dbReference type="PANTHER" id="PTHR34223:SF81">
    <property type="entry name" value="OS08G0281600 PROTEIN"/>
    <property type="match status" value="1"/>
</dbReference>
<dbReference type="PANTHER" id="PTHR34223">
    <property type="entry name" value="OS11G0201299 PROTEIN"/>
    <property type="match status" value="1"/>
</dbReference>
<dbReference type="InterPro" id="IPR032675">
    <property type="entry name" value="LRR_dom_sf"/>
</dbReference>
<dbReference type="SUPFAM" id="SSF52047">
    <property type="entry name" value="RNI-like"/>
    <property type="match status" value="1"/>
</dbReference>
<gene>
    <name evidence="2" type="ORF">PAHAL_6G064600</name>
</gene>
<dbReference type="EMBL" id="CM008051">
    <property type="protein sequence ID" value="PVH36388.1"/>
    <property type="molecule type" value="Genomic_DNA"/>
</dbReference>
<proteinExistence type="predicted"/>
<protein>
    <recommendedName>
        <fullName evidence="3">F-box domain-containing protein</fullName>
    </recommendedName>
</protein>
<feature type="compositionally biased region" description="Acidic residues" evidence="1">
    <location>
        <begin position="122"/>
        <end position="135"/>
    </location>
</feature>
<dbReference type="InterPro" id="IPR053197">
    <property type="entry name" value="F-box_SCFL_complex_component"/>
</dbReference>
<dbReference type="Gene3D" id="3.80.10.10">
    <property type="entry name" value="Ribonuclease Inhibitor"/>
    <property type="match status" value="1"/>
</dbReference>
<dbReference type="AlphaFoldDB" id="A0A2T8IFD3"/>
<evidence type="ECO:0000313" key="2">
    <source>
        <dbReference type="EMBL" id="PVH36388.1"/>
    </source>
</evidence>
<dbReference type="Gramene" id="PVH36388">
    <property type="protein sequence ID" value="PVH36388"/>
    <property type="gene ID" value="PAHAL_6G064600"/>
</dbReference>
<evidence type="ECO:0008006" key="3">
    <source>
        <dbReference type="Google" id="ProtNLM"/>
    </source>
</evidence>
<sequence length="158" mass="17442">MLEHMVFVSSHLKILKLSYALLDNNALRQLSSHCPSLEELDLKDCLMAGHEISSASLKILVMFKCQINVNLSIAAPNLVLLRCVSPITQAPSFENMESLVTGAIILDDYAFTDDFEDFSKDELDETTDEDDDDDGNGNNQKYKTGYGFGVPLKGYGLG</sequence>
<accession>A0A2T8IFD3</accession>
<organism evidence="2">
    <name type="scientific">Panicum hallii</name>
    <dbReference type="NCBI Taxonomy" id="206008"/>
    <lineage>
        <taxon>Eukaryota</taxon>
        <taxon>Viridiplantae</taxon>
        <taxon>Streptophyta</taxon>
        <taxon>Embryophyta</taxon>
        <taxon>Tracheophyta</taxon>
        <taxon>Spermatophyta</taxon>
        <taxon>Magnoliopsida</taxon>
        <taxon>Liliopsida</taxon>
        <taxon>Poales</taxon>
        <taxon>Poaceae</taxon>
        <taxon>PACMAD clade</taxon>
        <taxon>Panicoideae</taxon>
        <taxon>Panicodae</taxon>
        <taxon>Paniceae</taxon>
        <taxon>Panicinae</taxon>
        <taxon>Panicum</taxon>
        <taxon>Panicum sect. Panicum</taxon>
    </lineage>
</organism>
<feature type="region of interest" description="Disordered" evidence="1">
    <location>
        <begin position="121"/>
        <end position="158"/>
    </location>
</feature>
<reference evidence="2" key="1">
    <citation type="submission" date="2018-04" db="EMBL/GenBank/DDBJ databases">
        <title>WGS assembly of Panicum hallii.</title>
        <authorList>
            <person name="Lovell J."/>
            <person name="Jenkins J."/>
            <person name="Lowry D."/>
            <person name="Mamidi S."/>
            <person name="Sreedasyam A."/>
            <person name="Weng X."/>
            <person name="Barry K."/>
            <person name="Bonette J."/>
            <person name="Campitelli B."/>
            <person name="Daum C."/>
            <person name="Gordon S."/>
            <person name="Gould B."/>
            <person name="Lipzen A."/>
            <person name="Macqueen A."/>
            <person name="Palacio-Mejia J."/>
            <person name="Plott C."/>
            <person name="Shakirov E."/>
            <person name="Shu S."/>
            <person name="Yoshinaga Y."/>
            <person name="Zane M."/>
            <person name="Rokhsar D."/>
            <person name="Grimwood J."/>
            <person name="Schmutz J."/>
            <person name="Juenger T."/>
        </authorList>
    </citation>
    <scope>NUCLEOTIDE SEQUENCE [LARGE SCALE GENOMIC DNA]</scope>
    <source>
        <strain evidence="2">FIL2</strain>
    </source>
</reference>
<name>A0A2T8IFD3_9POAL</name>
<dbReference type="Proteomes" id="UP000243499">
    <property type="component" value="Chromosome 6"/>
</dbReference>
<evidence type="ECO:0000256" key="1">
    <source>
        <dbReference type="SAM" id="MobiDB-lite"/>
    </source>
</evidence>